<evidence type="ECO:0000259" key="3">
    <source>
        <dbReference type="SMART" id="SM00906"/>
    </source>
</evidence>
<dbReference type="GO" id="GO:0008270">
    <property type="term" value="F:zinc ion binding"/>
    <property type="evidence" value="ECO:0007669"/>
    <property type="project" value="InterPro"/>
</dbReference>
<dbReference type="Proteomes" id="UP000053328">
    <property type="component" value="Unassembled WGS sequence"/>
</dbReference>
<proteinExistence type="predicted"/>
<feature type="region of interest" description="Disordered" evidence="2">
    <location>
        <begin position="87"/>
        <end position="122"/>
    </location>
</feature>
<sequence length="636" mass="70024">MALSSDSEGSPKLKSHVEKRVRNQGLTCKYLEAKRRGKGKKKEYVSTLEMKIARLENALRSGLPADRVSVGPSYASDHRSDEMATKTLGSTSEFGPGDVRPLAHTDGRSSTALPPTETEGPYTSRVVAQASGTRNSGSNLPTPKSSIGTSSAISAVRERFFASLPDSNVVRRLRTQMQHGGLTSSIFTHLSSKAHLETLFKEAYSNTNCQWPLFDHHSLIQLLDEEYASDGSSIHKSPARWGLLNSALAIAIQSKAAEDSYSGMIDLSWHFFKTSFGVFPAIAARGTDIVALEALLAMALFMQGSSDARTTSLLVSEAARLSTTLGFHRSSFYMGMDHITAERHKRAFWIAYILDKDISIKTRIPSSYNDDDISLGYPSPDSLGCPGKTAVSEIRVDAAVFRLRAQLAVIESCIQNQLYSEKATNCGPDMCSAAVSELNCRLEDWKGQVAATIRPGHVDWSTVGPGRETILALHLVYYRAMNAVHSWAAYHMPVDGINLASQSISSNFIHTTMAHASIQLLQFLPPLTPGCLWQTLFYPLSACLALVAVLLKHPADIGARSHLRHMSDFVQFLTQVQKRGVLDVERMRHLCIELEKLVFEIVTAEKNIAHSTKFPVGDQKIYEKIQVSPKRHLFVE</sequence>
<reference evidence="4 5" key="1">
    <citation type="submission" date="2015-01" db="EMBL/GenBank/DDBJ databases">
        <title>The Genome Sequence of Exophiala spinifera CBS89968.</title>
        <authorList>
            <consortium name="The Broad Institute Genomics Platform"/>
            <person name="Cuomo C."/>
            <person name="de Hoog S."/>
            <person name="Gorbushina A."/>
            <person name="Stielow B."/>
            <person name="Teixiera M."/>
            <person name="Abouelleil A."/>
            <person name="Chapman S.B."/>
            <person name="Priest M."/>
            <person name="Young S.K."/>
            <person name="Wortman J."/>
            <person name="Nusbaum C."/>
            <person name="Birren B."/>
        </authorList>
    </citation>
    <scope>NUCLEOTIDE SEQUENCE [LARGE SCALE GENOMIC DNA]</scope>
    <source>
        <strain evidence="4 5">CBS 89968</strain>
    </source>
</reference>
<dbReference type="STRING" id="91928.A0A0D2ATG9"/>
<organism evidence="4 5">
    <name type="scientific">Exophiala spinifera</name>
    <dbReference type="NCBI Taxonomy" id="91928"/>
    <lineage>
        <taxon>Eukaryota</taxon>
        <taxon>Fungi</taxon>
        <taxon>Dikarya</taxon>
        <taxon>Ascomycota</taxon>
        <taxon>Pezizomycotina</taxon>
        <taxon>Eurotiomycetes</taxon>
        <taxon>Chaetothyriomycetidae</taxon>
        <taxon>Chaetothyriales</taxon>
        <taxon>Herpotrichiellaceae</taxon>
        <taxon>Exophiala</taxon>
    </lineage>
</organism>
<feature type="compositionally biased region" description="Basic and acidic residues" evidence="2">
    <location>
        <begin position="9"/>
        <end position="21"/>
    </location>
</feature>
<name>A0A0D2ATG9_9EURO</name>
<evidence type="ECO:0000256" key="2">
    <source>
        <dbReference type="SAM" id="MobiDB-lite"/>
    </source>
</evidence>
<keyword evidence="5" id="KW-1185">Reference proteome</keyword>
<dbReference type="EMBL" id="KN847502">
    <property type="protein sequence ID" value="KIW09820.1"/>
    <property type="molecule type" value="Genomic_DNA"/>
</dbReference>
<dbReference type="GeneID" id="27339004"/>
<dbReference type="CDD" id="cd12148">
    <property type="entry name" value="fungal_TF_MHR"/>
    <property type="match status" value="1"/>
</dbReference>
<dbReference type="GO" id="GO:0003677">
    <property type="term" value="F:DNA binding"/>
    <property type="evidence" value="ECO:0007669"/>
    <property type="project" value="InterPro"/>
</dbReference>
<dbReference type="AlphaFoldDB" id="A0A0D2ATG9"/>
<dbReference type="PANTHER" id="PTHR46910:SF25">
    <property type="entry name" value="ABC-TRANSPORTER-REGULATING TRANSCRIPTION FACTOR"/>
    <property type="match status" value="1"/>
</dbReference>
<evidence type="ECO:0000313" key="5">
    <source>
        <dbReference type="Proteomes" id="UP000053328"/>
    </source>
</evidence>
<dbReference type="VEuPathDB" id="FungiDB:PV08_11921"/>
<dbReference type="SMART" id="SM00906">
    <property type="entry name" value="Fungal_trans"/>
    <property type="match status" value="1"/>
</dbReference>
<gene>
    <name evidence="4" type="ORF">PV08_11921</name>
</gene>
<feature type="region of interest" description="Disordered" evidence="2">
    <location>
        <begin position="1"/>
        <end position="21"/>
    </location>
</feature>
<evidence type="ECO:0000256" key="1">
    <source>
        <dbReference type="ARBA" id="ARBA00023242"/>
    </source>
</evidence>
<evidence type="ECO:0000313" key="4">
    <source>
        <dbReference type="EMBL" id="KIW09820.1"/>
    </source>
</evidence>
<dbReference type="PANTHER" id="PTHR46910">
    <property type="entry name" value="TRANSCRIPTION FACTOR PDR1"/>
    <property type="match status" value="1"/>
</dbReference>
<dbReference type="InterPro" id="IPR050987">
    <property type="entry name" value="AtrR-like"/>
</dbReference>
<dbReference type="Pfam" id="PF04082">
    <property type="entry name" value="Fungal_trans"/>
    <property type="match status" value="1"/>
</dbReference>
<dbReference type="OrthoDB" id="2123952at2759"/>
<accession>A0A0D2ATG9</accession>
<dbReference type="GO" id="GO:0003700">
    <property type="term" value="F:DNA-binding transcription factor activity"/>
    <property type="evidence" value="ECO:0007669"/>
    <property type="project" value="InterPro"/>
</dbReference>
<dbReference type="RefSeq" id="XP_016230036.1">
    <property type="nucleotide sequence ID" value="XM_016386228.1"/>
</dbReference>
<dbReference type="HOGENOM" id="CLU_011099_3_2_1"/>
<dbReference type="GO" id="GO:0006351">
    <property type="term" value="P:DNA-templated transcription"/>
    <property type="evidence" value="ECO:0007669"/>
    <property type="project" value="InterPro"/>
</dbReference>
<keyword evidence="1" id="KW-0539">Nucleus</keyword>
<protein>
    <recommendedName>
        <fullName evidence="3">Xylanolytic transcriptional activator regulatory domain-containing protein</fullName>
    </recommendedName>
</protein>
<dbReference type="InterPro" id="IPR007219">
    <property type="entry name" value="XnlR_reg_dom"/>
</dbReference>
<feature type="domain" description="Xylanolytic transcriptional activator regulatory" evidence="3">
    <location>
        <begin position="311"/>
        <end position="384"/>
    </location>
</feature>